<proteinExistence type="predicted"/>
<organism evidence="1 2">
    <name type="scientific">[Clostridium] symbiosum ATCC 14940</name>
    <dbReference type="NCBI Taxonomy" id="411472"/>
    <lineage>
        <taxon>Bacteria</taxon>
        <taxon>Bacillati</taxon>
        <taxon>Bacillota</taxon>
        <taxon>Clostridia</taxon>
        <taxon>Lachnospirales</taxon>
        <taxon>Lachnospiraceae</taxon>
        <taxon>Otoolea</taxon>
    </lineage>
</organism>
<protein>
    <submittedName>
        <fullName evidence="1">Uncharacterized protein</fullName>
    </submittedName>
</protein>
<name>A0ABC9TWK6_CLOSY</name>
<evidence type="ECO:0000313" key="2">
    <source>
        <dbReference type="Proteomes" id="UP000016491"/>
    </source>
</evidence>
<accession>A0ABC9TWK6</accession>
<dbReference type="AlphaFoldDB" id="A0ABC9TWK6"/>
<sequence length="39" mass="4539">MFFEYFFPAFQKNLCHEPKLISPKATVLRHFPASGRGIL</sequence>
<gene>
    <name evidence="1" type="ORF">CLOSYM_02760</name>
</gene>
<reference evidence="1 2" key="1">
    <citation type="submission" date="2013-07" db="EMBL/GenBank/DDBJ databases">
        <authorList>
            <person name="Weinstock G."/>
            <person name="Sodergren E."/>
            <person name="Wylie T."/>
            <person name="Fulton L."/>
            <person name="Fulton R."/>
            <person name="Fronick C."/>
            <person name="O'Laughlin M."/>
            <person name="Godfrey J."/>
            <person name="Miner T."/>
            <person name="Herter B."/>
            <person name="Appelbaum E."/>
            <person name="Cordes M."/>
            <person name="Lek S."/>
            <person name="Wollam A."/>
            <person name="Pepin K.H."/>
            <person name="Palsikar V.B."/>
            <person name="Mitreva M."/>
            <person name="Wilson R.K."/>
        </authorList>
    </citation>
    <scope>NUCLEOTIDE SEQUENCE [LARGE SCALE GENOMIC DNA]</scope>
    <source>
        <strain evidence="1 2">ATCC 14940</strain>
    </source>
</reference>
<dbReference type="EMBL" id="AWSU01000215">
    <property type="protein sequence ID" value="ERI76173.1"/>
    <property type="molecule type" value="Genomic_DNA"/>
</dbReference>
<comment type="caution">
    <text evidence="1">The sequence shown here is derived from an EMBL/GenBank/DDBJ whole genome shotgun (WGS) entry which is preliminary data.</text>
</comment>
<evidence type="ECO:0000313" key="1">
    <source>
        <dbReference type="EMBL" id="ERI76173.1"/>
    </source>
</evidence>
<dbReference type="Proteomes" id="UP000016491">
    <property type="component" value="Unassembled WGS sequence"/>
</dbReference>